<keyword evidence="4 5" id="KW-0067">ATP-binding</keyword>
<feature type="binding site" evidence="5">
    <location>
        <position position="85"/>
    </location>
    <ligand>
        <name>ATP</name>
        <dbReference type="ChEBI" id="CHEBI:30616"/>
    </ligand>
</feature>
<evidence type="ECO:0000313" key="8">
    <source>
        <dbReference type="EMBL" id="QDA58120.1"/>
    </source>
</evidence>
<dbReference type="InterPro" id="IPR008271">
    <property type="entry name" value="Ser/Thr_kinase_AS"/>
</dbReference>
<evidence type="ECO:0000256" key="1">
    <source>
        <dbReference type="ARBA" id="ARBA00022679"/>
    </source>
</evidence>
<keyword evidence="6" id="KW-0472">Membrane</keyword>
<evidence type="ECO:0000256" key="2">
    <source>
        <dbReference type="ARBA" id="ARBA00022741"/>
    </source>
</evidence>
<dbReference type="PROSITE" id="PS00107">
    <property type="entry name" value="PROTEIN_KINASE_ATP"/>
    <property type="match status" value="1"/>
</dbReference>
<accession>A0A5B7ZT37</accession>
<dbReference type="Gene3D" id="1.10.510.10">
    <property type="entry name" value="Transferase(Phosphotransferase) domain 1"/>
    <property type="match status" value="1"/>
</dbReference>
<dbReference type="PANTHER" id="PTHR43289">
    <property type="entry name" value="MITOGEN-ACTIVATED PROTEIN KINASE KINASE KINASE 20-RELATED"/>
    <property type="match status" value="1"/>
</dbReference>
<dbReference type="Gene3D" id="3.90.1580.10">
    <property type="entry name" value="paralog of FGE (formylglycine-generating enzyme)"/>
    <property type="match status" value="1"/>
</dbReference>
<gene>
    <name evidence="8" type="ORF">FHQ07_12805</name>
</gene>
<protein>
    <recommendedName>
        <fullName evidence="7">Protein kinase domain-containing protein</fullName>
    </recommendedName>
</protein>
<dbReference type="KEGG" id="thes:FHQ07_12805"/>
<dbReference type="Pfam" id="PF03781">
    <property type="entry name" value="FGE-sulfatase"/>
    <property type="match status" value="1"/>
</dbReference>
<feature type="transmembrane region" description="Helical" evidence="6">
    <location>
        <begin position="342"/>
        <end position="363"/>
    </location>
</feature>
<dbReference type="InterPro" id="IPR017441">
    <property type="entry name" value="Protein_kinase_ATP_BS"/>
</dbReference>
<dbReference type="GO" id="GO:0005524">
    <property type="term" value="F:ATP binding"/>
    <property type="evidence" value="ECO:0007669"/>
    <property type="project" value="UniProtKB-UniRule"/>
</dbReference>
<keyword evidence="6" id="KW-1133">Transmembrane helix</keyword>
<keyword evidence="1" id="KW-0808">Transferase</keyword>
<dbReference type="InterPro" id="IPR000719">
    <property type="entry name" value="Prot_kinase_dom"/>
</dbReference>
<keyword evidence="3" id="KW-0418">Kinase</keyword>
<dbReference type="SUPFAM" id="SSF56112">
    <property type="entry name" value="Protein kinase-like (PK-like)"/>
    <property type="match status" value="1"/>
</dbReference>
<dbReference type="AlphaFoldDB" id="A0A5B7ZT37"/>
<dbReference type="InterPro" id="IPR016187">
    <property type="entry name" value="CTDL_fold"/>
</dbReference>
<dbReference type="PROSITE" id="PS50011">
    <property type="entry name" value="PROTEIN_KINASE_DOM"/>
    <property type="match status" value="1"/>
</dbReference>
<sequence length="702" mass="74697">MNRAMWSRAPASSCTCAANRDAERFHRGATAAYPSANDGPGNAPLSSNEQPQIEGYRILRVIGHGGMSTVYLAEQTSLGRKVALKVMLPEALADEVSRGRFENEARTIARLEHPNIVGIHEVGRTADGLPFYSMPYLPRGHLAQRNLRGDQQKAASILRALLPALDYAHVRGVVHRDVKAENVLFDEAERPMLADFGIALRRGNNPRLTSTGLAVGSTAYMPPEQARGGEVDRRADLYSIGVLAWETLTGRLPYNAGDALSMALKHVQDPIPRLPAPLKHWQGFIDKSMAKLPAERYASAHEMLDALNELEKRAGKNFGFVEVVMPPAGSAAPAAEARRHGWMSWAFGAVALAALAFGIVNFIDRQQANAPAADGSADTRQAADGEALPAPAADAQTGLLGETAAIDSGGIAAYIANAEQQLREGHVLAPPNGNAWDSLDAAWRVDATHPQTQVLTARLFDALADLGERGLREGDLAAAHMAFERARELDARRGGDGSAIALLRKRLDAALAARMDALVAKPDRAGASALLAGTRWLGLDPARNQALQARVDGMAKTASTTVIAAQAATPPASAAVDVHTVSRADYARFASASARAPADCGRNGLFGGKRDWSKVGSDGGPVVCVSAADAQAYASWLSAREKRRYRLPSAGELRAQATTPVSGWLTLCADAGCSRRMASGKLRALDANRGYADVGIRLVRER</sequence>
<dbReference type="PROSITE" id="PS00108">
    <property type="entry name" value="PROTEIN_KINASE_ST"/>
    <property type="match status" value="1"/>
</dbReference>
<evidence type="ECO:0000256" key="6">
    <source>
        <dbReference type="SAM" id="Phobius"/>
    </source>
</evidence>
<dbReference type="Pfam" id="PF00069">
    <property type="entry name" value="Pkinase"/>
    <property type="match status" value="1"/>
</dbReference>
<evidence type="ECO:0000256" key="5">
    <source>
        <dbReference type="PROSITE-ProRule" id="PRU10141"/>
    </source>
</evidence>
<dbReference type="SUPFAM" id="SSF56436">
    <property type="entry name" value="C-type lectin-like"/>
    <property type="match status" value="1"/>
</dbReference>
<name>A0A5B7ZT37_9GAMM</name>
<dbReference type="Gene3D" id="3.30.200.20">
    <property type="entry name" value="Phosphorylase Kinase, domain 1"/>
    <property type="match status" value="1"/>
</dbReference>
<dbReference type="GO" id="GO:0004674">
    <property type="term" value="F:protein serine/threonine kinase activity"/>
    <property type="evidence" value="ECO:0007669"/>
    <property type="project" value="TreeGrafter"/>
</dbReference>
<dbReference type="PANTHER" id="PTHR43289:SF6">
    <property type="entry name" value="SERINE_THREONINE-PROTEIN KINASE NEKL-3"/>
    <property type="match status" value="1"/>
</dbReference>
<dbReference type="Proteomes" id="UP000308149">
    <property type="component" value="Chromosome"/>
</dbReference>
<feature type="domain" description="Protein kinase" evidence="7">
    <location>
        <begin position="56"/>
        <end position="308"/>
    </location>
</feature>
<evidence type="ECO:0000256" key="3">
    <source>
        <dbReference type="ARBA" id="ARBA00022777"/>
    </source>
</evidence>
<organism evidence="8 9">
    <name type="scientific">Thermomonas aquatica</name>
    <dbReference type="NCBI Taxonomy" id="2202149"/>
    <lineage>
        <taxon>Bacteria</taxon>
        <taxon>Pseudomonadati</taxon>
        <taxon>Pseudomonadota</taxon>
        <taxon>Gammaproteobacteria</taxon>
        <taxon>Lysobacterales</taxon>
        <taxon>Lysobacteraceae</taxon>
        <taxon>Thermomonas</taxon>
    </lineage>
</organism>
<dbReference type="SMART" id="SM00220">
    <property type="entry name" value="S_TKc"/>
    <property type="match status" value="1"/>
</dbReference>
<keyword evidence="9" id="KW-1185">Reference proteome</keyword>
<keyword evidence="6" id="KW-0812">Transmembrane</keyword>
<evidence type="ECO:0000259" key="7">
    <source>
        <dbReference type="PROSITE" id="PS50011"/>
    </source>
</evidence>
<dbReference type="OrthoDB" id="9801841at2"/>
<evidence type="ECO:0000313" key="9">
    <source>
        <dbReference type="Proteomes" id="UP000308149"/>
    </source>
</evidence>
<dbReference type="InterPro" id="IPR005532">
    <property type="entry name" value="SUMF_dom"/>
</dbReference>
<dbReference type="EMBL" id="CP040871">
    <property type="protein sequence ID" value="QDA58120.1"/>
    <property type="molecule type" value="Genomic_DNA"/>
</dbReference>
<dbReference type="InterPro" id="IPR011009">
    <property type="entry name" value="Kinase-like_dom_sf"/>
</dbReference>
<evidence type="ECO:0000256" key="4">
    <source>
        <dbReference type="ARBA" id="ARBA00022840"/>
    </source>
</evidence>
<dbReference type="InterPro" id="IPR042095">
    <property type="entry name" value="SUMF_sf"/>
</dbReference>
<keyword evidence="2 5" id="KW-0547">Nucleotide-binding</keyword>
<dbReference type="CDD" id="cd14014">
    <property type="entry name" value="STKc_PknB_like"/>
    <property type="match status" value="1"/>
</dbReference>
<reference evidence="8 9" key="1">
    <citation type="submission" date="2019-06" db="EMBL/GenBank/DDBJ databases">
        <title>Thermomonas aquatica sp. nov., isolated from an industrial wastewater treatment plant.</title>
        <authorList>
            <person name="Jeon J.H."/>
            <person name="Park D.-S."/>
        </authorList>
    </citation>
    <scope>NUCLEOTIDE SEQUENCE [LARGE SCALE GENOMIC DNA]</scope>
    <source>
        <strain evidence="8 9">SY21</strain>
    </source>
</reference>
<proteinExistence type="predicted"/>